<reference evidence="1" key="2">
    <citation type="journal article" date="2015" name="Data Brief">
        <title>Shoot transcriptome of the giant reed, Arundo donax.</title>
        <authorList>
            <person name="Barrero R.A."/>
            <person name="Guerrero F.D."/>
            <person name="Moolhuijzen P."/>
            <person name="Goolsby J.A."/>
            <person name="Tidwell J."/>
            <person name="Bellgard S.E."/>
            <person name="Bellgard M.I."/>
        </authorList>
    </citation>
    <scope>NUCLEOTIDE SEQUENCE</scope>
    <source>
        <tissue evidence="1">Shoot tissue taken approximately 20 cm above the soil surface</tissue>
    </source>
</reference>
<accession>A0A0A8YKC7</accession>
<proteinExistence type="predicted"/>
<sequence length="45" mass="4279">MTGGGGGVLDLVGSMDSGAARVVGWRGLGTEEDEGDGGIHGFGGS</sequence>
<reference evidence="1" key="1">
    <citation type="submission" date="2014-09" db="EMBL/GenBank/DDBJ databases">
        <authorList>
            <person name="Magalhaes I.L.F."/>
            <person name="Oliveira U."/>
            <person name="Santos F.R."/>
            <person name="Vidigal T.H.D.A."/>
            <person name="Brescovit A.D."/>
            <person name="Santos A.J."/>
        </authorList>
    </citation>
    <scope>NUCLEOTIDE SEQUENCE</scope>
    <source>
        <tissue evidence="1">Shoot tissue taken approximately 20 cm above the soil surface</tissue>
    </source>
</reference>
<organism evidence="1">
    <name type="scientific">Arundo donax</name>
    <name type="common">Giant reed</name>
    <name type="synonym">Donax arundinaceus</name>
    <dbReference type="NCBI Taxonomy" id="35708"/>
    <lineage>
        <taxon>Eukaryota</taxon>
        <taxon>Viridiplantae</taxon>
        <taxon>Streptophyta</taxon>
        <taxon>Embryophyta</taxon>
        <taxon>Tracheophyta</taxon>
        <taxon>Spermatophyta</taxon>
        <taxon>Magnoliopsida</taxon>
        <taxon>Liliopsida</taxon>
        <taxon>Poales</taxon>
        <taxon>Poaceae</taxon>
        <taxon>PACMAD clade</taxon>
        <taxon>Arundinoideae</taxon>
        <taxon>Arundineae</taxon>
        <taxon>Arundo</taxon>
    </lineage>
</organism>
<evidence type="ECO:0000313" key="1">
    <source>
        <dbReference type="EMBL" id="JAD23037.1"/>
    </source>
</evidence>
<dbReference type="AlphaFoldDB" id="A0A0A8YKC7"/>
<protein>
    <submittedName>
        <fullName evidence="1">Uncharacterized protein</fullName>
    </submittedName>
</protein>
<dbReference type="EMBL" id="GBRH01274858">
    <property type="protein sequence ID" value="JAD23037.1"/>
    <property type="molecule type" value="Transcribed_RNA"/>
</dbReference>
<name>A0A0A8YKC7_ARUDO</name>